<dbReference type="EMBL" id="LUCQ01000138">
    <property type="protein sequence ID" value="OAO77074.1"/>
    <property type="molecule type" value="Genomic_DNA"/>
</dbReference>
<protein>
    <submittedName>
        <fullName evidence="1">Uncharacterized protein</fullName>
    </submittedName>
</protein>
<accession>A0A178T7H5</accession>
<proteinExistence type="predicted"/>
<reference evidence="1 2" key="1">
    <citation type="submission" date="2016-03" db="EMBL/GenBank/DDBJ databases">
        <title>Spore heat resistance.</title>
        <authorList>
            <person name="Boekhorst J."/>
            <person name="Berendsen E.M."/>
            <person name="Wells-Bennik M.H."/>
            <person name="Kuipers O.P."/>
        </authorList>
    </citation>
    <scope>NUCLEOTIDE SEQUENCE [LARGE SCALE GENOMIC DNA]</scope>
    <source>
        <strain evidence="1 2">AF16</strain>
    </source>
</reference>
<sequence length="49" mass="5634">MSRSENKSANESGLFLCPTFKHMRFGSRFPLFLYYAKMKSVRKGGRGVD</sequence>
<keyword evidence="2" id="KW-1185">Reference proteome</keyword>
<evidence type="ECO:0000313" key="2">
    <source>
        <dbReference type="Proteomes" id="UP000078336"/>
    </source>
</evidence>
<evidence type="ECO:0000313" key="1">
    <source>
        <dbReference type="EMBL" id="OAO77074.1"/>
    </source>
</evidence>
<organism evidence="1 2">
    <name type="scientific">Anoxybacillus flavithermus</name>
    <dbReference type="NCBI Taxonomy" id="33934"/>
    <lineage>
        <taxon>Bacteria</taxon>
        <taxon>Bacillati</taxon>
        <taxon>Bacillota</taxon>
        <taxon>Bacilli</taxon>
        <taxon>Bacillales</taxon>
        <taxon>Anoxybacillaceae</taxon>
        <taxon>Anoxybacillus</taxon>
    </lineage>
</organism>
<dbReference type="PATRIC" id="fig|33934.6.peg.2453"/>
<dbReference type="Proteomes" id="UP000078336">
    <property type="component" value="Unassembled WGS sequence"/>
</dbReference>
<gene>
    <name evidence="1" type="ORF">TAF16_2270</name>
</gene>
<comment type="caution">
    <text evidence="1">The sequence shown here is derived from an EMBL/GenBank/DDBJ whole genome shotgun (WGS) entry which is preliminary data.</text>
</comment>
<dbReference type="AlphaFoldDB" id="A0A178T7H5"/>
<name>A0A178T7H5_9BACL</name>